<dbReference type="InterPro" id="IPR010349">
    <property type="entry name" value="Asparaginase_II"/>
</dbReference>
<proteinExistence type="predicted"/>
<dbReference type="PANTHER" id="PTHR42110:SF1">
    <property type="entry name" value="L-ASPARAGINASE, PUTATIVE (AFU_ORTHOLOGUE AFUA_3G11890)-RELATED"/>
    <property type="match status" value="1"/>
</dbReference>
<dbReference type="EMBL" id="VBOU01000001">
    <property type="protein sequence ID" value="TMQ56364.1"/>
    <property type="molecule type" value="Genomic_DNA"/>
</dbReference>
<dbReference type="Proteomes" id="UP000319829">
    <property type="component" value="Unassembled WGS sequence"/>
</dbReference>
<evidence type="ECO:0000313" key="1">
    <source>
        <dbReference type="EMBL" id="TMQ56364.1"/>
    </source>
</evidence>
<dbReference type="Pfam" id="PF06089">
    <property type="entry name" value="Asparaginase_II"/>
    <property type="match status" value="1"/>
</dbReference>
<evidence type="ECO:0000313" key="2">
    <source>
        <dbReference type="Proteomes" id="UP000319829"/>
    </source>
</evidence>
<organism evidence="1 2">
    <name type="scientific">Eiseniibacteriota bacterium</name>
    <dbReference type="NCBI Taxonomy" id="2212470"/>
    <lineage>
        <taxon>Bacteria</taxon>
        <taxon>Candidatus Eiseniibacteriota</taxon>
    </lineage>
</organism>
<sequence length="353" mass="37201">MPETRTLVDREVAAPSRPAPLVHFLRGGYVESVHYGHVAVVDPRGKLLAWAGDPRASVFPRSAFKPFQALPLVESGVYSRTGLGPEALALIAGSHGGADDQVALVRSILGAAGADPSALRCGVHEPYDEPTAKALRARGEAPTALRHNCSGKHAGMLLLARAMGEPLESYIDPAHPVQRLIFDRFAALLGRPFEDSVPAIDGCSAPTPRLPLLALARAFALFSAGIDADGGAVPGLVEIRNAMAAHPEHVASEGRLDTVLMRRLQGVVVSKAGAEGMHAIAHVKRGIGIAVKISDGSRRALKPAVLAVLAQLALLTEEDLEALQPAEERILKSYAGLVAGEIRPALDLKRVSR</sequence>
<accession>A0A538SYN5</accession>
<gene>
    <name evidence="1" type="ORF">E6K74_00035</name>
</gene>
<name>A0A538SYN5_UNCEI</name>
<protein>
    <submittedName>
        <fullName evidence="1">Asparaginase</fullName>
    </submittedName>
</protein>
<comment type="caution">
    <text evidence="1">The sequence shown here is derived from an EMBL/GenBank/DDBJ whole genome shotgun (WGS) entry which is preliminary data.</text>
</comment>
<dbReference type="AlphaFoldDB" id="A0A538SYN5"/>
<reference evidence="1 2" key="1">
    <citation type="journal article" date="2019" name="Nat. Microbiol.">
        <title>Mediterranean grassland soil C-N compound turnover is dependent on rainfall and depth, and is mediated by genomically divergent microorganisms.</title>
        <authorList>
            <person name="Diamond S."/>
            <person name="Andeer P.F."/>
            <person name="Li Z."/>
            <person name="Crits-Christoph A."/>
            <person name="Burstein D."/>
            <person name="Anantharaman K."/>
            <person name="Lane K.R."/>
            <person name="Thomas B.C."/>
            <person name="Pan C."/>
            <person name="Northen T.R."/>
            <person name="Banfield J.F."/>
        </authorList>
    </citation>
    <scope>NUCLEOTIDE SEQUENCE [LARGE SCALE GENOMIC DNA]</scope>
    <source>
        <strain evidence="1">WS_4</strain>
    </source>
</reference>
<dbReference type="PANTHER" id="PTHR42110">
    <property type="entry name" value="L-ASPARAGINASE, PUTATIVE (AFU_ORTHOLOGUE AFUA_3G11890)-RELATED"/>
    <property type="match status" value="1"/>
</dbReference>